<reference evidence="2 3" key="1">
    <citation type="submission" date="2021-06" db="EMBL/GenBank/DDBJ databases">
        <authorList>
            <person name="Palmer J.M."/>
        </authorList>
    </citation>
    <scope>NUCLEOTIDE SEQUENCE [LARGE SCALE GENOMIC DNA]</scope>
    <source>
        <strain evidence="2 3">MEX-2019</strain>
        <tissue evidence="2">Muscle</tissue>
    </source>
</reference>
<accession>A0AAV9RSG8</accession>
<protein>
    <submittedName>
        <fullName evidence="2">Uncharacterized protein</fullName>
    </submittedName>
</protein>
<keyword evidence="3" id="KW-1185">Reference proteome</keyword>
<dbReference type="AlphaFoldDB" id="A0AAV9RSG8"/>
<feature type="region of interest" description="Disordered" evidence="1">
    <location>
        <begin position="34"/>
        <end position="58"/>
    </location>
</feature>
<gene>
    <name evidence="2" type="ORF">CRENBAI_007112</name>
</gene>
<evidence type="ECO:0000256" key="1">
    <source>
        <dbReference type="SAM" id="MobiDB-lite"/>
    </source>
</evidence>
<proteinExistence type="predicted"/>
<evidence type="ECO:0000313" key="3">
    <source>
        <dbReference type="Proteomes" id="UP001311232"/>
    </source>
</evidence>
<sequence length="114" mass="13191">METLLPEKAEEVRYEHQHPHKLLQVHYCEPVDGLYPSEPGSTTEGGANSRGPHWQQSPPIQDIYHSRCLRKPCIKDHTHLAKGLFSLLPSGRRYRCQHTQKDLKTVIIHKLSDY</sequence>
<evidence type="ECO:0000313" key="2">
    <source>
        <dbReference type="EMBL" id="KAK5611896.1"/>
    </source>
</evidence>
<comment type="caution">
    <text evidence="2">The sequence shown here is derived from an EMBL/GenBank/DDBJ whole genome shotgun (WGS) entry which is preliminary data.</text>
</comment>
<dbReference type="EMBL" id="JAHHUM010001457">
    <property type="protein sequence ID" value="KAK5611896.1"/>
    <property type="molecule type" value="Genomic_DNA"/>
</dbReference>
<organism evidence="2 3">
    <name type="scientific">Crenichthys baileyi</name>
    <name type="common">White River springfish</name>
    <dbReference type="NCBI Taxonomy" id="28760"/>
    <lineage>
        <taxon>Eukaryota</taxon>
        <taxon>Metazoa</taxon>
        <taxon>Chordata</taxon>
        <taxon>Craniata</taxon>
        <taxon>Vertebrata</taxon>
        <taxon>Euteleostomi</taxon>
        <taxon>Actinopterygii</taxon>
        <taxon>Neopterygii</taxon>
        <taxon>Teleostei</taxon>
        <taxon>Neoteleostei</taxon>
        <taxon>Acanthomorphata</taxon>
        <taxon>Ovalentaria</taxon>
        <taxon>Atherinomorphae</taxon>
        <taxon>Cyprinodontiformes</taxon>
        <taxon>Goodeidae</taxon>
        <taxon>Crenichthys</taxon>
    </lineage>
</organism>
<dbReference type="Proteomes" id="UP001311232">
    <property type="component" value="Unassembled WGS sequence"/>
</dbReference>
<name>A0AAV9RSG8_9TELE</name>